<evidence type="ECO:0000259" key="1">
    <source>
        <dbReference type="Pfam" id="PF00582"/>
    </source>
</evidence>
<feature type="domain" description="UspA" evidence="1">
    <location>
        <begin position="2"/>
        <end position="127"/>
    </location>
</feature>
<evidence type="ECO:0000313" key="3">
    <source>
        <dbReference type="Proteomes" id="UP001151287"/>
    </source>
</evidence>
<proteinExistence type="predicted"/>
<comment type="caution">
    <text evidence="2">The sequence shown here is derived from an EMBL/GenBank/DDBJ whole genome shotgun (WGS) entry which is preliminary data.</text>
</comment>
<dbReference type="InterPro" id="IPR014729">
    <property type="entry name" value="Rossmann-like_a/b/a_fold"/>
</dbReference>
<name>A0A9Q0C0H8_9POAL</name>
<dbReference type="Pfam" id="PF00582">
    <property type="entry name" value="Usp"/>
    <property type="match status" value="1"/>
</dbReference>
<dbReference type="CDD" id="cd00293">
    <property type="entry name" value="USP-like"/>
    <property type="match status" value="1"/>
</dbReference>
<reference evidence="2" key="1">
    <citation type="journal article" date="2022" name="Cell">
        <title>Repeat-based holocentromeres influence genome architecture and karyotype evolution.</title>
        <authorList>
            <person name="Hofstatter P.G."/>
            <person name="Thangavel G."/>
            <person name="Lux T."/>
            <person name="Neumann P."/>
            <person name="Vondrak T."/>
            <person name="Novak P."/>
            <person name="Zhang M."/>
            <person name="Costa L."/>
            <person name="Castellani M."/>
            <person name="Scott A."/>
            <person name="Toegelov H."/>
            <person name="Fuchs J."/>
            <person name="Mata-Sucre Y."/>
            <person name="Dias Y."/>
            <person name="Vanzela A.L.L."/>
            <person name="Huettel B."/>
            <person name="Almeida C.C.S."/>
            <person name="Simkova H."/>
            <person name="Souza G."/>
            <person name="Pedrosa-Harand A."/>
            <person name="Macas J."/>
            <person name="Mayer K.F.X."/>
            <person name="Houben A."/>
            <person name="Marques A."/>
        </authorList>
    </citation>
    <scope>NUCLEOTIDE SEQUENCE</scope>
    <source>
        <strain evidence="2">RhyBre1mFocal</strain>
    </source>
</reference>
<dbReference type="InterPro" id="IPR006015">
    <property type="entry name" value="Universal_stress_UspA"/>
</dbReference>
<sequence>MSIVVAYSPDVYGRAALEHGARLAQAEDEQLVLVNATKGESYVDKRYATEDDVAELVGQWTAAGVRVDVRRDLVSDVAEAVLAAVEETSARLVVVGVRRRTPVGKALLGSVAQRLILDAECPVLAVKPAR</sequence>
<organism evidence="2 3">
    <name type="scientific">Rhynchospora breviuscula</name>
    <dbReference type="NCBI Taxonomy" id="2022672"/>
    <lineage>
        <taxon>Eukaryota</taxon>
        <taxon>Viridiplantae</taxon>
        <taxon>Streptophyta</taxon>
        <taxon>Embryophyta</taxon>
        <taxon>Tracheophyta</taxon>
        <taxon>Spermatophyta</taxon>
        <taxon>Magnoliopsida</taxon>
        <taxon>Liliopsida</taxon>
        <taxon>Poales</taxon>
        <taxon>Cyperaceae</taxon>
        <taxon>Cyperoideae</taxon>
        <taxon>Rhynchosporeae</taxon>
        <taxon>Rhynchospora</taxon>
    </lineage>
</organism>
<gene>
    <name evidence="2" type="ORF">LUZ63_020773</name>
</gene>
<dbReference type="EMBL" id="JAMQYH010000052">
    <property type="protein sequence ID" value="KAJ1684033.1"/>
    <property type="molecule type" value="Genomic_DNA"/>
</dbReference>
<accession>A0A9Q0C0H8</accession>
<evidence type="ECO:0000313" key="2">
    <source>
        <dbReference type="EMBL" id="KAJ1684033.1"/>
    </source>
</evidence>
<dbReference type="Gene3D" id="3.40.50.620">
    <property type="entry name" value="HUPs"/>
    <property type="match status" value="1"/>
</dbReference>
<keyword evidence="3" id="KW-1185">Reference proteome</keyword>
<dbReference type="SUPFAM" id="SSF52402">
    <property type="entry name" value="Adenine nucleotide alpha hydrolases-like"/>
    <property type="match status" value="1"/>
</dbReference>
<dbReference type="AlphaFoldDB" id="A0A9Q0C0H8"/>
<dbReference type="InterPro" id="IPR006016">
    <property type="entry name" value="UspA"/>
</dbReference>
<protein>
    <recommendedName>
        <fullName evidence="1">UspA domain-containing protein</fullName>
    </recommendedName>
</protein>
<dbReference type="Proteomes" id="UP001151287">
    <property type="component" value="Unassembled WGS sequence"/>
</dbReference>
<dbReference type="PRINTS" id="PR01438">
    <property type="entry name" value="UNVRSLSTRESS"/>
</dbReference>